<organism evidence="1 2">
    <name type="scientific">Pelomicrobium methylotrophicum</name>
    <dbReference type="NCBI Taxonomy" id="2602750"/>
    <lineage>
        <taxon>Bacteria</taxon>
        <taxon>Pseudomonadati</taxon>
        <taxon>Pseudomonadota</taxon>
        <taxon>Hydrogenophilia</taxon>
        <taxon>Hydrogenophilia incertae sedis</taxon>
        <taxon>Pelomicrobium</taxon>
    </lineage>
</organism>
<proteinExistence type="predicted"/>
<dbReference type="AlphaFoldDB" id="A0A5C7ETJ2"/>
<comment type="caution">
    <text evidence="1">The sequence shown here is derived from an EMBL/GenBank/DDBJ whole genome shotgun (WGS) entry which is preliminary data.</text>
</comment>
<reference evidence="1 2" key="1">
    <citation type="submission" date="2019-08" db="EMBL/GenBank/DDBJ databases">
        <title>Pelomicrobium methylotrophicum gen. nov., sp. nov. a moderately thermophilic, facultatively anaerobic, lithoautotrophic and methylotrophic bacterium isolated from a terrestrial mud volcano.</title>
        <authorList>
            <person name="Slobodkina G.B."/>
            <person name="Merkel A.Y."/>
            <person name="Slobodkin A.I."/>
        </authorList>
    </citation>
    <scope>NUCLEOTIDE SEQUENCE [LARGE SCALE GENOMIC DNA]</scope>
    <source>
        <strain evidence="1 2">SM250</strain>
    </source>
</reference>
<evidence type="ECO:0000313" key="2">
    <source>
        <dbReference type="Proteomes" id="UP000321201"/>
    </source>
</evidence>
<sequence>MLRRLTGKPDHPMADLKEARRLLAELSLGDPVDALEHVTHWTQSLAGTEGFTVDERIKRYLLLDEAAQPHQRRVARSFFAIVGTGPFQEHRLGNVLSACWSTFAEAYRSALEQVAAKARGAKHAGPLLPLVVARGFRAYAQQLKWSLMRYLPPEAELWHGLAMIYAFGEERGVLHSPVELYPTVACPVLPVQELLKALMLWLAAPDTLSPRKLEIAERLTAHLAGHFRLARSEGATVVYYFNLERPGSPTRAGPTVQEKPHRRFISAGEAWPQLSHLAEKVARAGVPPEIDGGLSLEPSMVIDVLRHLERHWSPSPPVRREARHRSAVPLGVAIGFDQAVQVLQGLEAGLGDTVQSWTAENISSGGFSAQLPRRSAERLQVGTLLSIQPEGACQWGVGVVRRLSRGDRAQVGVETLAHTAALVSVQVESNPSLTTHAGGQAHPGILLGEGVSEGEVRLVLKGGLYAPGRRLLMSLGGQACLLVPIALERREDEFDVGRFRVMERGPEAND</sequence>
<keyword evidence="2" id="KW-1185">Reference proteome</keyword>
<dbReference type="EMBL" id="VPFL01000008">
    <property type="protein sequence ID" value="TXF12023.1"/>
    <property type="molecule type" value="Genomic_DNA"/>
</dbReference>
<evidence type="ECO:0008006" key="3">
    <source>
        <dbReference type="Google" id="ProtNLM"/>
    </source>
</evidence>
<protein>
    <recommendedName>
        <fullName evidence="3">PilZ domain-containing protein</fullName>
    </recommendedName>
</protein>
<name>A0A5C7ETJ2_9PROT</name>
<dbReference type="Proteomes" id="UP000321201">
    <property type="component" value="Unassembled WGS sequence"/>
</dbReference>
<evidence type="ECO:0000313" key="1">
    <source>
        <dbReference type="EMBL" id="TXF12023.1"/>
    </source>
</evidence>
<gene>
    <name evidence="1" type="ORF">FR698_07165</name>
</gene>
<accession>A0A5C7ETJ2</accession>
<dbReference type="OrthoDB" id="8553796at2"/>
<dbReference type="RefSeq" id="WP_147799516.1">
    <property type="nucleotide sequence ID" value="NZ_VPFL01000008.1"/>
</dbReference>
<dbReference type="InParanoid" id="A0A5C7ETJ2"/>